<evidence type="ECO:0000313" key="1">
    <source>
        <dbReference type="EMBL" id="JAN08898.1"/>
    </source>
</evidence>
<accession>A0A0N8BCT8</accession>
<organism evidence="1">
    <name type="scientific">Daphnia magna</name>
    <dbReference type="NCBI Taxonomy" id="35525"/>
    <lineage>
        <taxon>Eukaryota</taxon>
        <taxon>Metazoa</taxon>
        <taxon>Ecdysozoa</taxon>
        <taxon>Arthropoda</taxon>
        <taxon>Crustacea</taxon>
        <taxon>Branchiopoda</taxon>
        <taxon>Diplostraca</taxon>
        <taxon>Cladocera</taxon>
        <taxon>Anomopoda</taxon>
        <taxon>Daphniidae</taxon>
        <taxon>Daphnia</taxon>
    </lineage>
</organism>
<dbReference type="AlphaFoldDB" id="A0A0N8BCT8"/>
<name>A0A0N8BCT8_9CRUS</name>
<reference evidence="1" key="1">
    <citation type="submission" date="2015-10" db="EMBL/GenBank/DDBJ databases">
        <title>EvidentialGene: Evidence-directed Construction of Complete mRNA Transcriptomes without Genomes.</title>
        <authorList>
            <person name="Gilbert D.G."/>
        </authorList>
    </citation>
    <scope>NUCLEOTIDE SEQUENCE</scope>
</reference>
<dbReference type="EMBL" id="GDIQ01085839">
    <property type="protein sequence ID" value="JAN08898.1"/>
    <property type="molecule type" value="Transcribed_RNA"/>
</dbReference>
<sequence>MFLYYYVNLCHSFFPSPFFFSLLGHRSNEKRLLESFKFFFFSPPHPPGTTAAKNEEKKNKNKKKQTTFVHHLKNTLFSAFGTENIGAIGDESFSDQRHVAASALEAIIMPMAVLERDKSCAANTGNGLGASSATLSEQFSETFSAIGFLILGSEPLAGQRLVAVSARKAFTMPGIVLVSHTASRDDLGAFDAASCEFFLVTPGTVDILFARDERLGADRRLAHEAAEALLVPLSTLVFHFFGSGAEDFATSVAASGVHRVVARAAKDLVGLGAELLVDQRQAALVAQEAGFVPMTILVRQILRINADDSIAIVTVVGEDGLVALDAVRMFVAQNVTLPSQRLVALPATEVAQMPILRHGFRVFSVLRLLVRFQSNGLAATNVAVGELALLHSGGGAGRSVRIGLNLLHCHFFHLLDFLVTNDIRFVIGHFEWCPRFCFSFNFKI</sequence>
<protein>
    <submittedName>
        <fullName evidence="1">Uncharacterized protein</fullName>
    </submittedName>
</protein>
<proteinExistence type="predicted"/>